<dbReference type="GO" id="GO:0004523">
    <property type="term" value="F:RNA-DNA hybrid ribonuclease activity"/>
    <property type="evidence" value="ECO:0007669"/>
    <property type="project" value="InterPro"/>
</dbReference>
<sequence length="110" mass="12473">MGLDLGIKSMVVEGDALSIIKRLCAVHEDRSVISAYIKDSKSLSEAYNMCIFEITSMKENNLAHLFSIEAMYENNYESGGFSRYNGIKHENVSRSRVEDDDYPNSINRLI</sequence>
<dbReference type="GO" id="GO:0003676">
    <property type="term" value="F:nucleic acid binding"/>
    <property type="evidence" value="ECO:0007669"/>
    <property type="project" value="InterPro"/>
</dbReference>
<evidence type="ECO:0000259" key="1">
    <source>
        <dbReference type="Pfam" id="PF13456"/>
    </source>
</evidence>
<protein>
    <recommendedName>
        <fullName evidence="1">RNase H type-1 domain-containing protein</fullName>
    </recommendedName>
</protein>
<dbReference type="EMBL" id="JABFAC010000005">
    <property type="protein sequence ID" value="MBA0613193.1"/>
    <property type="molecule type" value="Genomic_DNA"/>
</dbReference>
<feature type="domain" description="RNase H type-1" evidence="1">
    <location>
        <begin position="3"/>
        <end position="67"/>
    </location>
</feature>
<name>A0A7J8RHY9_GOSDV</name>
<dbReference type="Pfam" id="PF13456">
    <property type="entry name" value="RVT_3"/>
    <property type="match status" value="1"/>
</dbReference>
<dbReference type="Proteomes" id="UP000593561">
    <property type="component" value="Unassembled WGS sequence"/>
</dbReference>
<comment type="caution">
    <text evidence="2">The sequence shown here is derived from an EMBL/GenBank/DDBJ whole genome shotgun (WGS) entry which is preliminary data.</text>
</comment>
<evidence type="ECO:0000313" key="2">
    <source>
        <dbReference type="EMBL" id="MBA0613193.1"/>
    </source>
</evidence>
<gene>
    <name evidence="2" type="ORF">Godav_013680</name>
</gene>
<dbReference type="InterPro" id="IPR002156">
    <property type="entry name" value="RNaseH_domain"/>
</dbReference>
<organism evidence="2 3">
    <name type="scientific">Gossypium davidsonii</name>
    <name type="common">Davidson's cotton</name>
    <name type="synonym">Gossypium klotzschianum subsp. davidsonii</name>
    <dbReference type="NCBI Taxonomy" id="34287"/>
    <lineage>
        <taxon>Eukaryota</taxon>
        <taxon>Viridiplantae</taxon>
        <taxon>Streptophyta</taxon>
        <taxon>Embryophyta</taxon>
        <taxon>Tracheophyta</taxon>
        <taxon>Spermatophyta</taxon>
        <taxon>Magnoliopsida</taxon>
        <taxon>eudicotyledons</taxon>
        <taxon>Gunneridae</taxon>
        <taxon>Pentapetalae</taxon>
        <taxon>rosids</taxon>
        <taxon>malvids</taxon>
        <taxon>Malvales</taxon>
        <taxon>Malvaceae</taxon>
        <taxon>Malvoideae</taxon>
        <taxon>Gossypium</taxon>
    </lineage>
</organism>
<dbReference type="AlphaFoldDB" id="A0A7J8RHY9"/>
<evidence type="ECO:0000313" key="3">
    <source>
        <dbReference type="Proteomes" id="UP000593561"/>
    </source>
</evidence>
<reference evidence="2 3" key="1">
    <citation type="journal article" date="2019" name="Genome Biol. Evol.">
        <title>Insights into the evolution of the New World diploid cottons (Gossypium, subgenus Houzingenia) based on genome sequencing.</title>
        <authorList>
            <person name="Grover C.E."/>
            <person name="Arick M.A. 2nd"/>
            <person name="Thrash A."/>
            <person name="Conover J.L."/>
            <person name="Sanders W.S."/>
            <person name="Peterson D.G."/>
            <person name="Frelichowski J.E."/>
            <person name="Scheffler J.A."/>
            <person name="Scheffler B.E."/>
            <person name="Wendel J.F."/>
        </authorList>
    </citation>
    <scope>NUCLEOTIDE SEQUENCE [LARGE SCALE GENOMIC DNA]</scope>
    <source>
        <strain evidence="2">27</strain>
        <tissue evidence="2">Leaf</tissue>
    </source>
</reference>
<proteinExistence type="predicted"/>
<keyword evidence="3" id="KW-1185">Reference proteome</keyword>
<accession>A0A7J8RHY9</accession>